<keyword evidence="6" id="KW-0443">Lipid metabolism</keyword>
<evidence type="ECO:0000256" key="2">
    <source>
        <dbReference type="ARBA" id="ARBA00005964"/>
    </source>
</evidence>
<dbReference type="InterPro" id="IPR002018">
    <property type="entry name" value="CarbesteraseB"/>
</dbReference>
<dbReference type="InterPro" id="IPR029058">
    <property type="entry name" value="AB_hydrolase_fold"/>
</dbReference>
<gene>
    <name evidence="10" type="ORF">HIM_10380</name>
</gene>
<dbReference type="PROSITE" id="PS00122">
    <property type="entry name" value="CARBOXYLESTERASE_B_1"/>
    <property type="match status" value="1"/>
</dbReference>
<comment type="subcellular location">
    <subcellularLocation>
        <location evidence="1">Secreted</location>
    </subcellularLocation>
</comment>
<accession>A0A0F7ZX75</accession>
<dbReference type="AlphaFoldDB" id="A0A0F7ZX75"/>
<dbReference type="PANTHER" id="PTHR11559">
    <property type="entry name" value="CARBOXYLESTERASE"/>
    <property type="match status" value="1"/>
</dbReference>
<keyword evidence="4 8" id="KW-0732">Signal</keyword>
<dbReference type="InterPro" id="IPR019826">
    <property type="entry name" value="Carboxylesterase_B_AS"/>
</dbReference>
<keyword evidence="7" id="KW-0325">Glycoprotein</keyword>
<evidence type="ECO:0000256" key="3">
    <source>
        <dbReference type="ARBA" id="ARBA00022525"/>
    </source>
</evidence>
<evidence type="ECO:0000256" key="4">
    <source>
        <dbReference type="ARBA" id="ARBA00022729"/>
    </source>
</evidence>
<dbReference type="Proteomes" id="UP000054481">
    <property type="component" value="Unassembled WGS sequence"/>
</dbReference>
<feature type="signal peptide" evidence="8">
    <location>
        <begin position="1"/>
        <end position="20"/>
    </location>
</feature>
<dbReference type="InterPro" id="IPR050309">
    <property type="entry name" value="Type-B_Carboxylest/Lipase"/>
</dbReference>
<keyword evidence="11" id="KW-1185">Reference proteome</keyword>
<comment type="similarity">
    <text evidence="2 8">Belongs to the type-B carboxylesterase/lipase family.</text>
</comment>
<sequence length="591" mass="64415">MRFLAIHSVLASLVIPPALAVYPVPAPIPTPAAPKAPPAPAPNPDVSYPEKRLAKVTVDIATGGKVTGRSLLDVESFNGIPYADPPVGPLRLKPPRRLSKELGNVDGTGIAPACPQMFVSSEAKEGLGKILGTLLEFPLIKELTGKENCLTIDVARPAGIKAGDKLPVLFWIYGGGFELGSTNTYDATSLLTFAMKNGQPFVYVAVNYRVGGFGFLPGREILHDGSANLGLLDQRMGLEWVADNIDSFGGDPSRVTLWGVSAGAISVFDQMLLYGGNATYKGKPLFRGAIMNSGSAVPADPVDCPKGQAIYDAVVKEAGCSGARDTLTCLRETPYEKFLHAANSVPSILSYNSVATSYLPRPDGKVLEDSPDKMGEEGRFHAVPAIIGDQEDEGTIFAIFQPNVTTPDAMADYLSKLFFHNAPRDKLKEFVDLYEPALLQGSPFRTGVFNELYPGFKRIAAILSDITFTVTRRIVLKIASQVKPDMPTWSYISSYNYGTPILGTFHGSDILQVFYGIWPNNAMRSCRTYYYNFLYNLDPNKGVGGYAKWPQWKDSQELMWFKSGSRNGIIKDDFRSGAAGWLERNRNILHF</sequence>
<evidence type="ECO:0000256" key="5">
    <source>
        <dbReference type="ARBA" id="ARBA00022801"/>
    </source>
</evidence>
<dbReference type="SUPFAM" id="SSF53474">
    <property type="entry name" value="alpha/beta-Hydrolases"/>
    <property type="match status" value="1"/>
</dbReference>
<dbReference type="FunFam" id="3.40.50.1820:FF:000213">
    <property type="entry name" value="Carboxylic ester hydrolase"/>
    <property type="match status" value="1"/>
</dbReference>
<dbReference type="Gene3D" id="3.40.50.1820">
    <property type="entry name" value="alpha/beta hydrolase"/>
    <property type="match status" value="1"/>
</dbReference>
<keyword evidence="3" id="KW-0964">Secreted</keyword>
<organism evidence="10 11">
    <name type="scientific">Hirsutella minnesotensis 3608</name>
    <dbReference type="NCBI Taxonomy" id="1043627"/>
    <lineage>
        <taxon>Eukaryota</taxon>
        <taxon>Fungi</taxon>
        <taxon>Dikarya</taxon>
        <taxon>Ascomycota</taxon>
        <taxon>Pezizomycotina</taxon>
        <taxon>Sordariomycetes</taxon>
        <taxon>Hypocreomycetidae</taxon>
        <taxon>Hypocreales</taxon>
        <taxon>Ophiocordycipitaceae</taxon>
        <taxon>Hirsutella</taxon>
    </lineage>
</organism>
<proteinExistence type="inferred from homology"/>
<name>A0A0F7ZX75_9HYPO</name>
<evidence type="ECO:0000256" key="7">
    <source>
        <dbReference type="ARBA" id="ARBA00023180"/>
    </source>
</evidence>
<protein>
    <recommendedName>
        <fullName evidence="8">Carboxylic ester hydrolase</fullName>
        <ecNumber evidence="8">3.1.1.-</ecNumber>
    </recommendedName>
</protein>
<evidence type="ECO:0000256" key="6">
    <source>
        <dbReference type="ARBA" id="ARBA00023098"/>
    </source>
</evidence>
<dbReference type="OrthoDB" id="408631at2759"/>
<dbReference type="Pfam" id="PF00135">
    <property type="entry name" value="COesterase"/>
    <property type="match status" value="1"/>
</dbReference>
<evidence type="ECO:0000256" key="1">
    <source>
        <dbReference type="ARBA" id="ARBA00004613"/>
    </source>
</evidence>
<dbReference type="EC" id="3.1.1.-" evidence="8"/>
<evidence type="ECO:0000259" key="9">
    <source>
        <dbReference type="Pfam" id="PF00135"/>
    </source>
</evidence>
<feature type="domain" description="Carboxylesterase type B" evidence="9">
    <location>
        <begin position="57"/>
        <end position="557"/>
    </location>
</feature>
<dbReference type="GO" id="GO:0005576">
    <property type="term" value="C:extracellular region"/>
    <property type="evidence" value="ECO:0007669"/>
    <property type="project" value="UniProtKB-SubCell"/>
</dbReference>
<reference evidence="10 11" key="1">
    <citation type="journal article" date="2014" name="Genome Biol. Evol.">
        <title>Comparative genomics and transcriptomics analyses reveal divergent lifestyle features of nematode endoparasitic fungus Hirsutella minnesotensis.</title>
        <authorList>
            <person name="Lai Y."/>
            <person name="Liu K."/>
            <person name="Zhang X."/>
            <person name="Zhang X."/>
            <person name="Li K."/>
            <person name="Wang N."/>
            <person name="Shu C."/>
            <person name="Wu Y."/>
            <person name="Wang C."/>
            <person name="Bushley K.E."/>
            <person name="Xiang M."/>
            <person name="Liu X."/>
        </authorList>
    </citation>
    <scope>NUCLEOTIDE SEQUENCE [LARGE SCALE GENOMIC DNA]</scope>
    <source>
        <strain evidence="10 11">3608</strain>
    </source>
</reference>
<keyword evidence="5 8" id="KW-0378">Hydrolase</keyword>
<dbReference type="EMBL" id="KQ030638">
    <property type="protein sequence ID" value="KJZ70232.1"/>
    <property type="molecule type" value="Genomic_DNA"/>
</dbReference>
<feature type="chain" id="PRO_5005117402" description="Carboxylic ester hydrolase" evidence="8">
    <location>
        <begin position="21"/>
        <end position="591"/>
    </location>
</feature>
<dbReference type="GO" id="GO:0006629">
    <property type="term" value="P:lipid metabolic process"/>
    <property type="evidence" value="ECO:0007669"/>
    <property type="project" value="UniProtKB-KW"/>
</dbReference>
<evidence type="ECO:0000313" key="10">
    <source>
        <dbReference type="EMBL" id="KJZ70232.1"/>
    </source>
</evidence>
<evidence type="ECO:0000313" key="11">
    <source>
        <dbReference type="Proteomes" id="UP000054481"/>
    </source>
</evidence>
<dbReference type="ESTHER" id="9hypo-a0a0f7zx75">
    <property type="family name" value="Fungal_carboxylesterase_lipase"/>
</dbReference>
<dbReference type="GO" id="GO:0016787">
    <property type="term" value="F:hydrolase activity"/>
    <property type="evidence" value="ECO:0007669"/>
    <property type="project" value="UniProtKB-KW"/>
</dbReference>
<evidence type="ECO:0000256" key="8">
    <source>
        <dbReference type="RuleBase" id="RU361235"/>
    </source>
</evidence>